<keyword evidence="5" id="KW-0067">ATP-binding</keyword>
<comment type="catalytic activity">
    <reaction evidence="1">
        <text>3'-dephospho-CoA + ATP = 2'-(5''-triphospho-alpha-D-ribosyl)-3'-dephospho-CoA + adenine</text>
        <dbReference type="Rhea" id="RHEA:15117"/>
        <dbReference type="ChEBI" id="CHEBI:16708"/>
        <dbReference type="ChEBI" id="CHEBI:30616"/>
        <dbReference type="ChEBI" id="CHEBI:57328"/>
        <dbReference type="ChEBI" id="CHEBI:61378"/>
        <dbReference type="EC" id="2.4.2.52"/>
    </reaction>
</comment>
<dbReference type="PANTHER" id="PTHR30201">
    <property type="entry name" value="TRIPHOSPHORIBOSYL-DEPHOSPHO-COA SYNTHASE"/>
    <property type="match status" value="1"/>
</dbReference>
<evidence type="ECO:0000313" key="6">
    <source>
        <dbReference type="EMBL" id="KTC83653.1"/>
    </source>
</evidence>
<keyword evidence="3 7" id="KW-0808">Transferase</keyword>
<dbReference type="Pfam" id="PF01874">
    <property type="entry name" value="CitG"/>
    <property type="match status" value="1"/>
</dbReference>
<dbReference type="GO" id="GO:0005524">
    <property type="term" value="F:ATP binding"/>
    <property type="evidence" value="ECO:0007669"/>
    <property type="project" value="UniProtKB-KW"/>
</dbReference>
<gene>
    <name evidence="6" type="ORF">Lcin_2340</name>
    <name evidence="7" type="ORF">NCTC12438_00985</name>
</gene>
<evidence type="ECO:0000256" key="2">
    <source>
        <dbReference type="ARBA" id="ARBA00012074"/>
    </source>
</evidence>
<dbReference type="GO" id="GO:0016757">
    <property type="term" value="F:glycosyltransferase activity"/>
    <property type="evidence" value="ECO:0007669"/>
    <property type="project" value="UniProtKB-KW"/>
</dbReference>
<name>A0A378IGN2_9GAMM</name>
<evidence type="ECO:0000313" key="9">
    <source>
        <dbReference type="Proteomes" id="UP000255316"/>
    </source>
</evidence>
<reference evidence="7 9" key="2">
    <citation type="submission" date="2018-06" db="EMBL/GenBank/DDBJ databases">
        <authorList>
            <consortium name="Pathogen Informatics"/>
            <person name="Doyle S."/>
        </authorList>
    </citation>
    <scope>NUCLEOTIDE SEQUENCE [LARGE SCALE GENOMIC DNA]</scope>
    <source>
        <strain evidence="7 9">NCTC12438</strain>
    </source>
</reference>
<dbReference type="Proteomes" id="UP000255316">
    <property type="component" value="Unassembled WGS sequence"/>
</dbReference>
<evidence type="ECO:0000313" key="7">
    <source>
        <dbReference type="EMBL" id="STX34387.1"/>
    </source>
</evidence>
<dbReference type="InterPro" id="IPR002736">
    <property type="entry name" value="CitG"/>
</dbReference>
<keyword evidence="4" id="KW-0547">Nucleotide-binding</keyword>
<dbReference type="OrthoDB" id="114886at2"/>
<reference evidence="6 8" key="1">
    <citation type="submission" date="2015-11" db="EMBL/GenBank/DDBJ databases">
        <title>Genomic analysis of 38 Legionella species identifies large and diverse effector repertoires.</title>
        <authorList>
            <person name="Burstein D."/>
            <person name="Amaro F."/>
            <person name="Zusman T."/>
            <person name="Lifshitz Z."/>
            <person name="Cohen O."/>
            <person name="Gilbert J.A."/>
            <person name="Pupko T."/>
            <person name="Shuman H.A."/>
            <person name="Segal G."/>
        </authorList>
    </citation>
    <scope>NUCLEOTIDE SEQUENCE [LARGE SCALE GENOMIC DNA]</scope>
    <source>
        <strain evidence="6 8">CDC#72-OH-14</strain>
    </source>
</reference>
<evidence type="ECO:0000313" key="8">
    <source>
        <dbReference type="Proteomes" id="UP000054854"/>
    </source>
</evidence>
<keyword evidence="7" id="KW-0328">Glycosyltransferase</keyword>
<dbReference type="Proteomes" id="UP000054854">
    <property type="component" value="Unassembled WGS sequence"/>
</dbReference>
<sequence>MNTIPCCERTLARMAVRSLYFEVKAYPKPGLVSFIDSGAHHDMNGETFYRSLFALRHYFYQISQHGLKNDSFEVLKQIAIKAEQRMLERTFGVNTHRGAIFALGLICVSVIRLAHKKKSFTPTDVHLQLLDDWPIYLKNHTGDLGSHGAEVRRKYKVVDAMQMAIQGYDLLFQLLPEFIALFIETKSLDSVCLFAYGELLVCMDDTNILYKKGKTGLDYAQCKVKELLAIQCLQTRRQRALEIHRLFSEIGISPGGVADLISVLLFLGQLFCESLRNY</sequence>
<dbReference type="RefSeq" id="WP_058465477.1">
    <property type="nucleotide sequence ID" value="NZ_CAAAHQ010000016.1"/>
</dbReference>
<evidence type="ECO:0000256" key="4">
    <source>
        <dbReference type="ARBA" id="ARBA00022741"/>
    </source>
</evidence>
<protein>
    <recommendedName>
        <fullName evidence="2">triphosphoribosyl-dephospho-CoA synthase</fullName>
        <ecNumber evidence="2">2.4.2.52</ecNumber>
    </recommendedName>
</protein>
<keyword evidence="8" id="KW-1185">Reference proteome</keyword>
<dbReference type="STRING" id="28085.Lcin_2340"/>
<evidence type="ECO:0000256" key="5">
    <source>
        <dbReference type="ARBA" id="ARBA00022840"/>
    </source>
</evidence>
<evidence type="ECO:0000256" key="3">
    <source>
        <dbReference type="ARBA" id="ARBA00022679"/>
    </source>
</evidence>
<dbReference type="AlphaFoldDB" id="A0A378IGN2"/>
<dbReference type="PANTHER" id="PTHR30201:SF2">
    <property type="entry name" value="2-(5''-TRIPHOSPHORIBOSYL)-3'-DEPHOSPHOCOENZYME-A SYNTHASE"/>
    <property type="match status" value="1"/>
</dbReference>
<dbReference type="GO" id="GO:0046917">
    <property type="term" value="F:triphosphoribosyl-dephospho-CoA synthase activity"/>
    <property type="evidence" value="ECO:0007669"/>
    <property type="project" value="UniProtKB-EC"/>
</dbReference>
<accession>A0A378IGN2</accession>
<organism evidence="7 9">
    <name type="scientific">Legionella cincinnatiensis</name>
    <dbReference type="NCBI Taxonomy" id="28085"/>
    <lineage>
        <taxon>Bacteria</taxon>
        <taxon>Pseudomonadati</taxon>
        <taxon>Pseudomonadota</taxon>
        <taxon>Gammaproteobacteria</taxon>
        <taxon>Legionellales</taxon>
        <taxon>Legionellaceae</taxon>
        <taxon>Legionella</taxon>
    </lineage>
</organism>
<dbReference type="Gene3D" id="1.10.4200.10">
    <property type="entry name" value="Triphosphoribosyl-dephospho-CoA protein"/>
    <property type="match status" value="1"/>
</dbReference>
<dbReference type="EMBL" id="UGNX01000001">
    <property type="protein sequence ID" value="STX34387.1"/>
    <property type="molecule type" value="Genomic_DNA"/>
</dbReference>
<dbReference type="EMBL" id="LNXX01000042">
    <property type="protein sequence ID" value="KTC83653.1"/>
    <property type="molecule type" value="Genomic_DNA"/>
</dbReference>
<proteinExistence type="predicted"/>
<dbReference type="EC" id="2.4.2.52" evidence="2"/>
<evidence type="ECO:0000256" key="1">
    <source>
        <dbReference type="ARBA" id="ARBA00001210"/>
    </source>
</evidence>
<dbReference type="GO" id="GO:0051191">
    <property type="term" value="P:prosthetic group biosynthetic process"/>
    <property type="evidence" value="ECO:0007669"/>
    <property type="project" value="TreeGrafter"/>
</dbReference>